<dbReference type="HOGENOM" id="CLU_083872_1_0_11"/>
<dbReference type="GeneID" id="96612363"/>
<name>A0A0C5XC22_NOCSI</name>
<proteinExistence type="predicted"/>
<dbReference type="Proteomes" id="UP000030300">
    <property type="component" value="Chromosome"/>
</dbReference>
<dbReference type="KEGG" id="psim:KR76_26870"/>
<gene>
    <name evidence="1" type="ORF">KR76_26870</name>
</gene>
<evidence type="ECO:0000313" key="2">
    <source>
        <dbReference type="Proteomes" id="UP000030300"/>
    </source>
</evidence>
<protein>
    <submittedName>
        <fullName evidence="1">Uncharacterized protein</fullName>
    </submittedName>
</protein>
<organism evidence="1 2">
    <name type="scientific">Nocardioides simplex</name>
    <name type="common">Arthrobacter simplex</name>
    <dbReference type="NCBI Taxonomy" id="2045"/>
    <lineage>
        <taxon>Bacteria</taxon>
        <taxon>Bacillati</taxon>
        <taxon>Actinomycetota</taxon>
        <taxon>Actinomycetes</taxon>
        <taxon>Propionibacteriales</taxon>
        <taxon>Nocardioidaceae</taxon>
        <taxon>Pimelobacter</taxon>
    </lineage>
</organism>
<dbReference type="Pfam" id="PF22673">
    <property type="entry name" value="MCP-like_PDC_1"/>
    <property type="match status" value="1"/>
</dbReference>
<dbReference type="RefSeq" id="WP_052139167.1">
    <property type="nucleotide sequence ID" value="NZ_BJMC01000020.1"/>
</dbReference>
<accession>A0A0C5XC22</accession>
<dbReference type="CDD" id="cd12913">
    <property type="entry name" value="PDC1_MCP_like"/>
    <property type="match status" value="1"/>
</dbReference>
<dbReference type="Gene3D" id="3.30.450.20">
    <property type="entry name" value="PAS domain"/>
    <property type="match status" value="1"/>
</dbReference>
<dbReference type="EMBL" id="CP009896">
    <property type="protein sequence ID" value="AJR18850.1"/>
    <property type="molecule type" value="Genomic_DNA"/>
</dbReference>
<reference evidence="1 2" key="1">
    <citation type="journal article" date="2015" name="Genome Announc.">
        <title>Complete Genome Sequence of Steroid-Transforming Nocardioides simplex VKM Ac-2033D.</title>
        <authorList>
            <person name="Shtratnikova V.Y."/>
            <person name="Schelkunov M.I."/>
            <person name="Pekov Y.A."/>
            <person name="Fokina V.V."/>
            <person name="Logacheva M.D."/>
            <person name="Sokolov S.L."/>
            <person name="Bragin E.Y."/>
            <person name="Ashapkin V.V."/>
            <person name="Donova M.V."/>
        </authorList>
    </citation>
    <scope>NUCLEOTIDE SEQUENCE [LARGE SCALE GENOMIC DNA]</scope>
    <source>
        <strain evidence="1 2">VKM Ac-2033D</strain>
    </source>
</reference>
<keyword evidence="2" id="KW-1185">Reference proteome</keyword>
<sequence>MTAPTLTDVARARDAVTELAAHALGLADRIADAVGRSLATRPAPRRADLEAVEPLVVPVLADAAQPVQGAGFVAAPALLRDAEWWLEWFARDPDGRPQRLVTHSEPQAIGFYDYEHLPWYVVPRDTGARHVTGPYVDYLCTEEYTLTFTTPVLVAGRFCGVAGADIAVKNAEQALLPALRASAARIAVVNSFGRILSSNSGRHLCGDLLEGVDLAALPADQRIGDLPLAVVALDDRGRYAEARR</sequence>
<dbReference type="OrthoDB" id="8687362at2"/>
<dbReference type="AlphaFoldDB" id="A0A0C5XC22"/>
<evidence type="ECO:0000313" key="1">
    <source>
        <dbReference type="EMBL" id="AJR18850.1"/>
    </source>
</evidence>
<dbReference type="STRING" id="2045.KR76_26870"/>